<evidence type="ECO:0000313" key="2">
    <source>
        <dbReference type="Proteomes" id="UP000053469"/>
    </source>
</evidence>
<gene>
    <name evidence="1" type="ORF">XD87_0324</name>
</gene>
<evidence type="ECO:0000313" key="1">
    <source>
        <dbReference type="EMBL" id="KUK67105.1"/>
    </source>
</evidence>
<dbReference type="AlphaFoldDB" id="A0A124FU08"/>
<dbReference type="EMBL" id="LGGI01000040">
    <property type="protein sequence ID" value="KUK67105.1"/>
    <property type="molecule type" value="Genomic_DNA"/>
</dbReference>
<sequence length="228" mass="26026">MSTLEGEIRAGSFIEDLASESENEPLKKESVTYEAIEVNSFTQAVEQILLKSDEKQSFCFVDFDQTLTGSDLRNVRDPQISDEVKESFNKLLRKFSPGRLCLTTNRGYGSSVLGNLVFRTDKALDKMTELLEESSYPGTVPIFLGLKKQVPNLKINGREELINHLTEFILHNNFDGHVDISMIEDYSLLGLDRSVFPREIAREVHKKLKEEHDKEVTISIKDYVLKHK</sequence>
<comment type="caution">
    <text evidence="1">The sequence shown here is derived from an EMBL/GenBank/DDBJ whole genome shotgun (WGS) entry which is preliminary data.</text>
</comment>
<name>A0A124FU08_9BACT</name>
<reference evidence="2" key="1">
    <citation type="journal article" date="2015" name="MBio">
        <title>Genome-Resolved Metagenomic Analysis Reveals Roles for Candidate Phyla and Other Microbial Community Members in Biogeochemical Transformations in Oil Reservoirs.</title>
        <authorList>
            <person name="Hu P."/>
            <person name="Tom L."/>
            <person name="Singh A."/>
            <person name="Thomas B.C."/>
            <person name="Baker B.J."/>
            <person name="Piceno Y.M."/>
            <person name="Andersen G.L."/>
            <person name="Banfield J.F."/>
        </authorList>
    </citation>
    <scope>NUCLEOTIDE SEQUENCE [LARGE SCALE GENOMIC DNA]</scope>
</reference>
<protein>
    <submittedName>
        <fullName evidence="1">Uncharacterized protein</fullName>
    </submittedName>
</protein>
<accession>A0A124FU08</accession>
<organism evidence="1 2">
    <name type="scientific">candidate division WS6 bacterium 36_33</name>
    <dbReference type="NCBI Taxonomy" id="1641388"/>
    <lineage>
        <taxon>Bacteria</taxon>
        <taxon>Candidatus Dojkabacteria</taxon>
    </lineage>
</organism>
<proteinExistence type="predicted"/>
<dbReference type="Proteomes" id="UP000053469">
    <property type="component" value="Unassembled WGS sequence"/>
</dbReference>